<dbReference type="RefSeq" id="WP_148952056.1">
    <property type="nucleotide sequence ID" value="NZ_CP043312.1"/>
</dbReference>
<keyword evidence="2" id="KW-1185">Reference proteome</keyword>
<dbReference type="Proteomes" id="UP000323844">
    <property type="component" value="Chromosome"/>
</dbReference>
<protein>
    <submittedName>
        <fullName evidence="1">Uncharacterized protein</fullName>
    </submittedName>
</protein>
<gene>
    <name evidence="1" type="ORF">FZC37_01985</name>
</gene>
<reference evidence="1 2" key="1">
    <citation type="submission" date="2019-08" db="EMBL/GenBank/DDBJ databases">
        <title>Highly reduced genomes of protist endosymbionts show evolutionary convergence.</title>
        <authorList>
            <person name="George E."/>
            <person name="Husnik F."/>
            <person name="Tashyreva D."/>
            <person name="Prokopchuk G."/>
            <person name="Horak A."/>
            <person name="Kwong W.K."/>
            <person name="Lukes J."/>
            <person name="Keeling P.J."/>
        </authorList>
    </citation>
    <scope>NUCLEOTIDE SEQUENCE [LARGE SCALE GENOMIC DNA]</scope>
    <source>
        <strain evidence="1">1621</strain>
    </source>
</reference>
<dbReference type="EMBL" id="CP043312">
    <property type="protein sequence ID" value="QEK39695.1"/>
    <property type="molecule type" value="Genomic_DNA"/>
</dbReference>
<name>A0A5C0UHP8_9RICK</name>
<evidence type="ECO:0000313" key="2">
    <source>
        <dbReference type="Proteomes" id="UP000323844"/>
    </source>
</evidence>
<proteinExistence type="predicted"/>
<evidence type="ECO:0000313" key="1">
    <source>
        <dbReference type="EMBL" id="QEK39695.1"/>
    </source>
</evidence>
<organism evidence="1 2">
    <name type="scientific">Candidatus Sneabacter namystus</name>
    <dbReference type="NCBI Taxonomy" id="2601646"/>
    <lineage>
        <taxon>Bacteria</taxon>
        <taxon>Pseudomonadati</taxon>
        <taxon>Pseudomonadota</taxon>
        <taxon>Alphaproteobacteria</taxon>
        <taxon>Rickettsiales</taxon>
        <taxon>Rickettsiaceae</taxon>
        <taxon>Rickettsieae</taxon>
        <taxon>Candidatus Sneabacter</taxon>
    </lineage>
</organism>
<dbReference type="KEGG" id="snay:FZC37_01985"/>
<accession>A0A5C0UHP8</accession>
<sequence length="320" mass="36783">MKYKYHTSNFELHYRVKACRIDELGFNSDFHDLVIKKSLAQLKKEIPKDSYKAKKKKILEGVCSGVCDLVYEYAVDKKLKLRDASKLVYQDFLKGGSVAKLTKRVLVNQEQRNMCHHRQKEEGLENTMNDLLDAQKGAEKLLKVDVSMFSKAAPANSLQPAVSSSDSFLSSPSSSKDYKIAESDIDFIFIRNLYSLEKDRIVSIQGSIKCRDFFWQDVKEFLHACLLQAVVVKDDTICIDFFDPNFGIINFIISTEKSFAPVMKDTKFFNLLLKAISYALTAKFTDIFPKGKYDHFSIEEVTAMERREIRKSSFFDKITL</sequence>
<dbReference type="AlphaFoldDB" id="A0A5C0UHP8"/>